<organism evidence="2 3">
    <name type="scientific">Steinernema glaseri</name>
    <dbReference type="NCBI Taxonomy" id="37863"/>
    <lineage>
        <taxon>Eukaryota</taxon>
        <taxon>Metazoa</taxon>
        <taxon>Ecdysozoa</taxon>
        <taxon>Nematoda</taxon>
        <taxon>Chromadorea</taxon>
        <taxon>Rhabditida</taxon>
        <taxon>Tylenchina</taxon>
        <taxon>Panagrolaimomorpha</taxon>
        <taxon>Strongyloidoidea</taxon>
        <taxon>Steinernematidae</taxon>
        <taxon>Steinernema</taxon>
    </lineage>
</organism>
<feature type="signal peptide" evidence="1">
    <location>
        <begin position="1"/>
        <end position="20"/>
    </location>
</feature>
<evidence type="ECO:0000313" key="2">
    <source>
        <dbReference type="Proteomes" id="UP000095287"/>
    </source>
</evidence>
<protein>
    <submittedName>
        <fullName evidence="3">SVWC domain-containing protein</fullName>
    </submittedName>
</protein>
<accession>A0A1I8AEP1</accession>
<sequence>MHVAFVTVLISSLLIASVWSGAVGKCRTECVELNKYKIVRVHLEEKLVHAGVCRNVSNSDKPMAHVFPFVCDRDVGKWTTDEHDEEGIAEFPIFCPAVNVVDAEKIDACP</sequence>
<evidence type="ECO:0000313" key="3">
    <source>
        <dbReference type="WBParaSite" id="L893_g4686.t1"/>
    </source>
</evidence>
<keyword evidence="1" id="KW-0732">Signal</keyword>
<reference evidence="3" key="1">
    <citation type="submission" date="2016-11" db="UniProtKB">
        <authorList>
            <consortium name="WormBaseParasite"/>
        </authorList>
    </citation>
    <scope>IDENTIFICATION</scope>
</reference>
<dbReference type="Proteomes" id="UP000095287">
    <property type="component" value="Unplaced"/>
</dbReference>
<evidence type="ECO:0000256" key="1">
    <source>
        <dbReference type="SAM" id="SignalP"/>
    </source>
</evidence>
<name>A0A1I8AEP1_9BILA</name>
<proteinExistence type="predicted"/>
<dbReference type="WBParaSite" id="L893_g4686.t1">
    <property type="protein sequence ID" value="L893_g4686.t1"/>
    <property type="gene ID" value="L893_g4686"/>
</dbReference>
<keyword evidence="2" id="KW-1185">Reference proteome</keyword>
<feature type="chain" id="PRO_5009314618" evidence="1">
    <location>
        <begin position="21"/>
        <end position="110"/>
    </location>
</feature>
<dbReference type="AlphaFoldDB" id="A0A1I8AEP1"/>